<dbReference type="InterPro" id="IPR003115">
    <property type="entry name" value="ParB_N"/>
</dbReference>
<dbReference type="EMBL" id="CP127173">
    <property type="protein sequence ID" value="WIV59814.1"/>
    <property type="molecule type" value="Genomic_DNA"/>
</dbReference>
<dbReference type="SMART" id="SM00470">
    <property type="entry name" value="ParB"/>
    <property type="match status" value="1"/>
</dbReference>
<keyword evidence="3" id="KW-1185">Reference proteome</keyword>
<reference evidence="2 3" key="1">
    <citation type="submission" date="2023-06" db="EMBL/GenBank/DDBJ databases">
        <authorList>
            <person name="Oyuntsetseg B."/>
            <person name="Kim S.B."/>
        </authorList>
    </citation>
    <scope>NUCLEOTIDE SEQUENCE [LARGE SCALE GENOMIC DNA]</scope>
    <source>
        <strain evidence="2 3">2-2</strain>
    </source>
</reference>
<protein>
    <recommendedName>
        <fullName evidence="1">ParB-like N-terminal domain-containing protein</fullName>
    </recommendedName>
</protein>
<feature type="domain" description="ParB-like N-terminal" evidence="1">
    <location>
        <begin position="28"/>
        <end position="112"/>
    </location>
</feature>
<proteinExistence type="predicted"/>
<evidence type="ECO:0000313" key="2">
    <source>
        <dbReference type="EMBL" id="WIV59814.1"/>
    </source>
</evidence>
<name>A0ABY8XVT8_9PSEU</name>
<sequence length="361" mass="38795">MNTDTLPSAAADRAATAADWHPRLSAVELVPLDSLLPGESPRAAGENAEHAKLLANADSVLPPITVHRATRRVIDGRHRLAAAVVRGDDVIRVRYFDGDERDAFILSVRENTTHGLPLSSRDRAAAADRILRTHPAWSDRAIAEIAGLSAKTVAGLRRAVSGAGQPAARLGRDGKMRPLSTAAGRAHARRLLEEMPGASLRSIAELAGISPGTVRDVRNRMLRGEDPVPGGLRVAAPREPEAEQIEDSVRADVVAEPVANPESRAVRSLPAVASVPEVPAARREDSPAAALEALMNDPSLKFTEQGRFLLRLLSANARAVRHRVELTEVVPAHCVPMVGEVAREYAKAWLRVAEDLERKLT</sequence>
<organism evidence="2 3">
    <name type="scientific">Amycolatopsis nalaikhensis</name>
    <dbReference type="NCBI Taxonomy" id="715472"/>
    <lineage>
        <taxon>Bacteria</taxon>
        <taxon>Bacillati</taxon>
        <taxon>Actinomycetota</taxon>
        <taxon>Actinomycetes</taxon>
        <taxon>Pseudonocardiales</taxon>
        <taxon>Pseudonocardiaceae</taxon>
        <taxon>Amycolatopsis</taxon>
    </lineage>
</organism>
<dbReference type="InterPro" id="IPR036086">
    <property type="entry name" value="ParB/Sulfiredoxin_sf"/>
</dbReference>
<accession>A0ABY8XVT8</accession>
<evidence type="ECO:0000259" key="1">
    <source>
        <dbReference type="SMART" id="SM00470"/>
    </source>
</evidence>
<gene>
    <name evidence="2" type="ORF">QP939_14975</name>
</gene>
<dbReference type="Proteomes" id="UP001227101">
    <property type="component" value="Chromosome"/>
</dbReference>
<evidence type="ECO:0000313" key="3">
    <source>
        <dbReference type="Proteomes" id="UP001227101"/>
    </source>
</evidence>
<dbReference type="SUPFAM" id="SSF110849">
    <property type="entry name" value="ParB/Sulfiredoxin"/>
    <property type="match status" value="1"/>
</dbReference>
<dbReference type="RefSeq" id="WP_285457370.1">
    <property type="nucleotide sequence ID" value="NZ_CP127173.1"/>
</dbReference>